<sequence>MARTASGKNRQSSPYGMAHEYLVIFQYHEPEPRELFERGLIEDYESSSGVFIEAGSAEEALIWCEVIAQELLRRVNDDRSLDWKRLGYSCWIESTPEESPWGHCLVFFQHVRVGELPNIDAMSTAAYIRWQGGDGAS</sequence>
<dbReference type="EMBL" id="JAMXWF010000054">
    <property type="protein sequence ID" value="MDQ6413221.1"/>
    <property type="molecule type" value="Genomic_DNA"/>
</dbReference>
<evidence type="ECO:0000313" key="3">
    <source>
        <dbReference type="Proteomes" id="UP001209412"/>
    </source>
</evidence>
<name>A0AAP5BKC9_9BURK</name>
<dbReference type="Proteomes" id="UP001242288">
    <property type="component" value="Unassembled WGS sequence"/>
</dbReference>
<protein>
    <submittedName>
        <fullName evidence="2">Uncharacterized protein</fullName>
    </submittedName>
</protein>
<evidence type="ECO:0000313" key="2">
    <source>
        <dbReference type="EMBL" id="MDQ6413221.1"/>
    </source>
</evidence>
<dbReference type="EMBL" id="JAPKHW010000054">
    <property type="protein sequence ID" value="MCX4151408.1"/>
    <property type="molecule type" value="Genomic_DNA"/>
</dbReference>
<reference evidence="2" key="1">
    <citation type="submission" date="2022-06" db="EMBL/GenBank/DDBJ databases">
        <title>PHB producers.</title>
        <authorList>
            <person name="Besaury L."/>
        </authorList>
    </citation>
    <scope>NUCLEOTIDE SEQUENCE</scope>
    <source>
        <strain evidence="2 3">SEWS6</strain>
    </source>
</reference>
<gene>
    <name evidence="2" type="ORF">NIE36_39545</name>
    <name evidence="1" type="ORF">OSB80_39640</name>
</gene>
<organism evidence="2 4">
    <name type="scientific">Paraburkholderia madseniana</name>
    <dbReference type="NCBI Taxonomy" id="2599607"/>
    <lineage>
        <taxon>Bacteria</taxon>
        <taxon>Pseudomonadati</taxon>
        <taxon>Pseudomonadota</taxon>
        <taxon>Betaproteobacteria</taxon>
        <taxon>Burkholderiales</taxon>
        <taxon>Burkholderiaceae</taxon>
        <taxon>Paraburkholderia</taxon>
    </lineage>
</organism>
<comment type="caution">
    <text evidence="2">The sequence shown here is derived from an EMBL/GenBank/DDBJ whole genome shotgun (WGS) entry which is preliminary data.</text>
</comment>
<evidence type="ECO:0000313" key="4">
    <source>
        <dbReference type="Proteomes" id="UP001242288"/>
    </source>
</evidence>
<dbReference type="RefSeq" id="WP_266261655.1">
    <property type="nucleotide sequence ID" value="NZ_JAMXWF010000054.1"/>
</dbReference>
<accession>A0AAP5BKC9</accession>
<keyword evidence="3" id="KW-1185">Reference proteome</keyword>
<proteinExistence type="predicted"/>
<dbReference type="AlphaFoldDB" id="A0AAP5BKC9"/>
<dbReference type="Proteomes" id="UP001209412">
    <property type="component" value="Unassembled WGS sequence"/>
</dbReference>
<evidence type="ECO:0000313" key="1">
    <source>
        <dbReference type="EMBL" id="MCX4151408.1"/>
    </source>
</evidence>